<reference evidence="6" key="2">
    <citation type="journal article" date="2020" name="Antonie Van Leeuwenhoek">
        <title>Labilibaculum antarcticum sp. nov., a novel facultative anaerobic, psychrotorelant bacterium isolated from marine sediment of Antarctica.</title>
        <authorList>
            <person name="Watanabe M."/>
            <person name="Kojima H."/>
            <person name="Fukui M."/>
        </authorList>
    </citation>
    <scope>NUCLEOTIDE SEQUENCE [LARGE SCALE GENOMIC DNA]</scope>
    <source>
        <strain evidence="6">SPP2</strain>
    </source>
</reference>
<evidence type="ECO:0000313" key="5">
    <source>
        <dbReference type="EMBL" id="BAX80390.1"/>
    </source>
</evidence>
<dbReference type="OrthoDB" id="9789702at2"/>
<protein>
    <recommendedName>
        <fullName evidence="3">Ribosome maturation factor RimP</fullName>
    </recommendedName>
</protein>
<dbReference type="InterPro" id="IPR035956">
    <property type="entry name" value="RimP_N_sf"/>
</dbReference>
<evidence type="ECO:0000256" key="1">
    <source>
        <dbReference type="ARBA" id="ARBA00022490"/>
    </source>
</evidence>
<dbReference type="GO" id="GO:0000028">
    <property type="term" value="P:ribosomal small subunit assembly"/>
    <property type="evidence" value="ECO:0007669"/>
    <property type="project" value="TreeGrafter"/>
</dbReference>
<reference evidence="5 6" key="1">
    <citation type="journal article" date="2018" name="Mar. Genomics">
        <title>Complete genome sequence of Marinifilaceae bacterium strain SPP2, isolated from the Antarctic marine sediment.</title>
        <authorList>
            <person name="Watanabe M."/>
            <person name="Kojima H."/>
            <person name="Fukui M."/>
        </authorList>
    </citation>
    <scope>NUCLEOTIDE SEQUENCE [LARGE SCALE GENOMIC DNA]</scope>
    <source>
        <strain evidence="5 6">SPP2</strain>
    </source>
</reference>
<dbReference type="Proteomes" id="UP000218267">
    <property type="component" value="Chromosome"/>
</dbReference>
<evidence type="ECO:0000256" key="3">
    <source>
        <dbReference type="HAMAP-Rule" id="MF_01077"/>
    </source>
</evidence>
<dbReference type="Pfam" id="PF02576">
    <property type="entry name" value="RimP_N"/>
    <property type="match status" value="1"/>
</dbReference>
<dbReference type="RefSeq" id="WP_096429248.1">
    <property type="nucleotide sequence ID" value="NZ_AP018042.1"/>
</dbReference>
<dbReference type="SUPFAM" id="SSF75420">
    <property type="entry name" value="YhbC-like, N-terminal domain"/>
    <property type="match status" value="1"/>
</dbReference>
<proteinExistence type="inferred from homology"/>
<keyword evidence="6" id="KW-1185">Reference proteome</keyword>
<keyword evidence="1 3" id="KW-0963">Cytoplasm</keyword>
<comment type="subcellular location">
    <subcellularLocation>
        <location evidence="3">Cytoplasm</location>
    </subcellularLocation>
</comment>
<dbReference type="InterPro" id="IPR028989">
    <property type="entry name" value="RimP_N"/>
</dbReference>
<dbReference type="PANTHER" id="PTHR33867">
    <property type="entry name" value="RIBOSOME MATURATION FACTOR RIMP"/>
    <property type="match status" value="1"/>
</dbReference>
<feature type="domain" description="Ribosome maturation factor RimP N-terminal" evidence="4">
    <location>
        <begin position="11"/>
        <end position="75"/>
    </location>
</feature>
<dbReference type="HAMAP" id="MF_01077">
    <property type="entry name" value="RimP"/>
    <property type="match status" value="1"/>
</dbReference>
<comment type="similarity">
    <text evidence="3">Belongs to the RimP family.</text>
</comment>
<dbReference type="PANTHER" id="PTHR33867:SF1">
    <property type="entry name" value="RIBOSOME MATURATION FACTOR RIMP"/>
    <property type="match status" value="1"/>
</dbReference>
<dbReference type="NCBIfam" id="NF002531">
    <property type="entry name" value="PRK02001.1"/>
    <property type="match status" value="1"/>
</dbReference>
<gene>
    <name evidence="3" type="primary">rimP</name>
    <name evidence="5" type="ORF">ALGA_2035</name>
</gene>
<dbReference type="InterPro" id="IPR003728">
    <property type="entry name" value="Ribosome_maturation_RimP"/>
</dbReference>
<sequence length="154" mass="17369">MIDKKTITEIIENEIADSNLFLVEVSVSSGNAISVVIDSYEGVPIINCIELSKAIEGHFDREVEDFELQVASAGIGQPFQVFKQYHKYLDKDVEVLTTEGMKFSGKLITVGENEIEIEVEEMEKVEGKKKKQLVVKNYSFTLDQIKSTKDIITF</sequence>
<accession>A0A1Y1CJB8</accession>
<organism evidence="5 6">
    <name type="scientific">Labilibaculum antarcticum</name>
    <dbReference type="NCBI Taxonomy" id="1717717"/>
    <lineage>
        <taxon>Bacteria</taxon>
        <taxon>Pseudomonadati</taxon>
        <taxon>Bacteroidota</taxon>
        <taxon>Bacteroidia</taxon>
        <taxon>Marinilabiliales</taxon>
        <taxon>Marinifilaceae</taxon>
        <taxon>Labilibaculum</taxon>
    </lineage>
</organism>
<evidence type="ECO:0000259" key="4">
    <source>
        <dbReference type="Pfam" id="PF02576"/>
    </source>
</evidence>
<dbReference type="KEGG" id="mbas:ALGA_2035"/>
<dbReference type="GO" id="GO:0006412">
    <property type="term" value="P:translation"/>
    <property type="evidence" value="ECO:0007669"/>
    <property type="project" value="TreeGrafter"/>
</dbReference>
<evidence type="ECO:0000313" key="6">
    <source>
        <dbReference type="Proteomes" id="UP000218267"/>
    </source>
</evidence>
<keyword evidence="2 3" id="KW-0690">Ribosome biogenesis</keyword>
<name>A0A1Y1CJB8_9BACT</name>
<dbReference type="Gene3D" id="3.30.300.70">
    <property type="entry name" value="RimP-like superfamily, N-terminal"/>
    <property type="match status" value="1"/>
</dbReference>
<dbReference type="AlphaFoldDB" id="A0A1Y1CJB8"/>
<comment type="function">
    <text evidence="3">Required for maturation of 30S ribosomal subunits.</text>
</comment>
<evidence type="ECO:0000256" key="2">
    <source>
        <dbReference type="ARBA" id="ARBA00022517"/>
    </source>
</evidence>
<dbReference type="GO" id="GO:0005829">
    <property type="term" value="C:cytosol"/>
    <property type="evidence" value="ECO:0007669"/>
    <property type="project" value="TreeGrafter"/>
</dbReference>
<dbReference type="EMBL" id="AP018042">
    <property type="protein sequence ID" value="BAX80390.1"/>
    <property type="molecule type" value="Genomic_DNA"/>
</dbReference>